<keyword evidence="1" id="KW-0812">Transmembrane</keyword>
<name>A0A914YD56_9BILA</name>
<dbReference type="WBParaSite" id="PSU_v2.g16677.t1">
    <property type="protein sequence ID" value="PSU_v2.g16677.t1"/>
    <property type="gene ID" value="PSU_v2.g16677"/>
</dbReference>
<keyword evidence="1" id="KW-0472">Membrane</keyword>
<reference evidence="3" key="1">
    <citation type="submission" date="2022-11" db="UniProtKB">
        <authorList>
            <consortium name="WormBaseParasite"/>
        </authorList>
    </citation>
    <scope>IDENTIFICATION</scope>
</reference>
<evidence type="ECO:0000256" key="1">
    <source>
        <dbReference type="SAM" id="Phobius"/>
    </source>
</evidence>
<feature type="transmembrane region" description="Helical" evidence="1">
    <location>
        <begin position="94"/>
        <end position="118"/>
    </location>
</feature>
<keyword evidence="2" id="KW-1185">Reference proteome</keyword>
<dbReference type="AlphaFoldDB" id="A0A914YD56"/>
<organism evidence="2 3">
    <name type="scientific">Panagrolaimus superbus</name>
    <dbReference type="NCBI Taxonomy" id="310955"/>
    <lineage>
        <taxon>Eukaryota</taxon>
        <taxon>Metazoa</taxon>
        <taxon>Ecdysozoa</taxon>
        <taxon>Nematoda</taxon>
        <taxon>Chromadorea</taxon>
        <taxon>Rhabditida</taxon>
        <taxon>Tylenchina</taxon>
        <taxon>Panagrolaimomorpha</taxon>
        <taxon>Panagrolaimoidea</taxon>
        <taxon>Panagrolaimidae</taxon>
        <taxon>Panagrolaimus</taxon>
    </lineage>
</organism>
<evidence type="ECO:0000313" key="3">
    <source>
        <dbReference type="WBParaSite" id="PSU_v2.g16677.t1"/>
    </source>
</evidence>
<dbReference type="Proteomes" id="UP000887577">
    <property type="component" value="Unplaced"/>
</dbReference>
<proteinExistence type="predicted"/>
<accession>A0A914YD56</accession>
<evidence type="ECO:0000313" key="2">
    <source>
        <dbReference type="Proteomes" id="UP000887577"/>
    </source>
</evidence>
<feature type="transmembrane region" description="Helical" evidence="1">
    <location>
        <begin position="21"/>
        <end position="39"/>
    </location>
</feature>
<sequence>MSSTFFVFCRFRFKIKFTISCLINIIFAAFLSATLIFYLPETAQKWNIFDYSTIKLKEFCEDFLRHIFGILFACIFVQIISLIVSFCNKDPWQYLSFCWLQGISIILHLAIFRAITLVPIEKYTVLENLIRAINIDNFAVTVAIWIITIVLEIVLLSLNMFFLIASYGCHHWICYEIEFYKKRVDEIFVEEQEKIRVIMDGLVCFIFL</sequence>
<feature type="transmembrane region" description="Helical" evidence="1">
    <location>
        <begin position="67"/>
        <end position="87"/>
    </location>
</feature>
<keyword evidence="1" id="KW-1133">Transmembrane helix</keyword>
<protein>
    <submittedName>
        <fullName evidence="3">Uncharacterized protein</fullName>
    </submittedName>
</protein>
<feature type="transmembrane region" description="Helical" evidence="1">
    <location>
        <begin position="138"/>
        <end position="163"/>
    </location>
</feature>